<dbReference type="Proteomes" id="UP000002274">
    <property type="component" value="Chromosome"/>
</dbReference>
<dbReference type="GO" id="GO:0046872">
    <property type="term" value="F:metal ion binding"/>
    <property type="evidence" value="ECO:0007669"/>
    <property type="project" value="UniProtKB-KW"/>
</dbReference>
<dbReference type="PANTHER" id="PTHR48073">
    <property type="entry name" value="O-SUCCINYLBENZOATE SYNTHASE-RELATED"/>
    <property type="match status" value="1"/>
</dbReference>
<gene>
    <name evidence="3" type="primary">menC</name>
    <name evidence="3" type="ordered locus">P9303_27331</name>
</gene>
<dbReference type="EC" id="6.2.1.26" evidence="3"/>
<accession>A2CDA3</accession>
<keyword evidence="3" id="KW-0436">Ligase</keyword>
<dbReference type="Pfam" id="PF13378">
    <property type="entry name" value="MR_MLE_C"/>
    <property type="match status" value="1"/>
</dbReference>
<evidence type="ECO:0000313" key="4">
    <source>
        <dbReference type="Proteomes" id="UP000002274"/>
    </source>
</evidence>
<protein>
    <submittedName>
        <fullName evidence="3">Putative O-succinylbenzoate synthase</fullName>
        <ecNumber evidence="3">6.2.1.26</ecNumber>
    </submittedName>
</protein>
<proteinExistence type="predicted"/>
<dbReference type="SFLD" id="SFLDS00001">
    <property type="entry name" value="Enolase"/>
    <property type="match status" value="1"/>
</dbReference>
<dbReference type="InterPro" id="IPR029065">
    <property type="entry name" value="Enolase_C-like"/>
</dbReference>
<dbReference type="Gene3D" id="3.20.20.120">
    <property type="entry name" value="Enolase-like C-terminal domain"/>
    <property type="match status" value="1"/>
</dbReference>
<dbReference type="GO" id="GO:0008756">
    <property type="term" value="F:o-succinylbenzoate-CoA ligase activity"/>
    <property type="evidence" value="ECO:0007669"/>
    <property type="project" value="UniProtKB-EC"/>
</dbReference>
<name>A2CDA3_PROM3</name>
<dbReference type="SFLD" id="SFLDG00180">
    <property type="entry name" value="muconate_cycloisomerase"/>
    <property type="match status" value="1"/>
</dbReference>
<evidence type="ECO:0000313" key="3">
    <source>
        <dbReference type="EMBL" id="ABM79463.1"/>
    </source>
</evidence>
<dbReference type="SFLD" id="SFLDF00009">
    <property type="entry name" value="o-succinylbenzoate_synthase"/>
    <property type="match status" value="1"/>
</dbReference>
<dbReference type="BioCyc" id="PMAR59922:G1G80-2396-MONOMER"/>
<keyword evidence="1" id="KW-0479">Metal-binding</keyword>
<dbReference type="InterPro" id="IPR029017">
    <property type="entry name" value="Enolase-like_N"/>
</dbReference>
<dbReference type="InterPro" id="IPR013342">
    <property type="entry name" value="Mandelate_racemase_C"/>
</dbReference>
<dbReference type="SUPFAM" id="SSF54826">
    <property type="entry name" value="Enolase N-terminal domain-like"/>
    <property type="match status" value="1"/>
</dbReference>
<dbReference type="SUPFAM" id="SSF51604">
    <property type="entry name" value="Enolase C-terminal domain-like"/>
    <property type="match status" value="1"/>
</dbReference>
<dbReference type="CDD" id="cd03320">
    <property type="entry name" value="OSBS"/>
    <property type="match status" value="1"/>
</dbReference>
<feature type="domain" description="Mandelate racemase/muconate lactonizing enzyme C-terminal" evidence="2">
    <location>
        <begin position="132"/>
        <end position="224"/>
    </location>
</feature>
<organism evidence="3 4">
    <name type="scientific">Prochlorococcus marinus (strain MIT 9303)</name>
    <dbReference type="NCBI Taxonomy" id="59922"/>
    <lineage>
        <taxon>Bacteria</taxon>
        <taxon>Bacillati</taxon>
        <taxon>Cyanobacteriota</taxon>
        <taxon>Cyanophyceae</taxon>
        <taxon>Synechococcales</taxon>
        <taxon>Prochlorococcaceae</taxon>
        <taxon>Prochlorococcus</taxon>
    </lineage>
</organism>
<evidence type="ECO:0000259" key="2">
    <source>
        <dbReference type="SMART" id="SM00922"/>
    </source>
</evidence>
<dbReference type="EMBL" id="CP000554">
    <property type="protein sequence ID" value="ABM79463.1"/>
    <property type="molecule type" value="Genomic_DNA"/>
</dbReference>
<dbReference type="PANTHER" id="PTHR48073:SF2">
    <property type="entry name" value="O-SUCCINYLBENZOATE SYNTHASE"/>
    <property type="match status" value="1"/>
</dbReference>
<evidence type="ECO:0000256" key="1">
    <source>
        <dbReference type="ARBA" id="ARBA00022723"/>
    </source>
</evidence>
<sequence length="322" mass="35089">MALKFQCKPFSFRLSRVLQTAQGVVEERQGWLLRLEDAAGRCGWGEVAPMDAAGLKACGDCLVKLRLAPTRLELEDGMAFWPAPLAFGVGAALAELDGLVGSVTTGGWLAAPASAVLLPAGQALLKALDSMLEMDPSAADPFTVKWKVAVAPDALERRLLLQLLERLPDHARFRLDGNGGWDRSVVSWWVERCLQDPRLEWLEQPLPASDLEGLRALAQQVPVALDESLVLEPSLRESWSGWQVRRPLLDGDPRPLLRVLQEGVGYRMLSTAFETGIGRRWLHHLAALQHQGPTPVAPGLAPGWCPDGPLFSADPEVVWAAA</sequence>
<dbReference type="KEGG" id="pmf:P9303_27331"/>
<dbReference type="SMART" id="SM00922">
    <property type="entry name" value="MR_MLE"/>
    <property type="match status" value="1"/>
</dbReference>
<dbReference type="RefSeq" id="WP_011827306.1">
    <property type="nucleotide sequence ID" value="NC_008820.1"/>
</dbReference>
<dbReference type="AlphaFoldDB" id="A2CDA3"/>
<dbReference type="HOGENOM" id="CLU_030273_0_2_3"/>
<dbReference type="Gene3D" id="3.30.390.10">
    <property type="entry name" value="Enolase-like, N-terminal domain"/>
    <property type="match status" value="1"/>
</dbReference>
<dbReference type="STRING" id="59922.P9303_27331"/>
<dbReference type="InterPro" id="IPR036849">
    <property type="entry name" value="Enolase-like_C_sf"/>
</dbReference>
<reference evidence="3 4" key="1">
    <citation type="journal article" date="2007" name="PLoS Genet.">
        <title>Patterns and implications of gene gain and loss in the evolution of Prochlorococcus.</title>
        <authorList>
            <person name="Kettler G.C."/>
            <person name="Martiny A.C."/>
            <person name="Huang K."/>
            <person name="Zucker J."/>
            <person name="Coleman M.L."/>
            <person name="Rodrigue S."/>
            <person name="Chen F."/>
            <person name="Lapidus A."/>
            <person name="Ferriera S."/>
            <person name="Johnson J."/>
            <person name="Steglich C."/>
            <person name="Church G.M."/>
            <person name="Richardson P."/>
            <person name="Chisholm S.W."/>
        </authorList>
    </citation>
    <scope>NUCLEOTIDE SEQUENCE [LARGE SCALE GENOMIC DNA]</scope>
    <source>
        <strain evidence="3 4">MIT 9303</strain>
    </source>
</reference>